<dbReference type="EMBL" id="BGZK01001155">
    <property type="protein sequence ID" value="GBP72735.1"/>
    <property type="molecule type" value="Genomic_DNA"/>
</dbReference>
<proteinExistence type="predicted"/>
<dbReference type="Gene3D" id="1.10.10.1450">
    <property type="match status" value="1"/>
</dbReference>
<organism evidence="1 2">
    <name type="scientific">Eumeta variegata</name>
    <name type="common">Bagworm moth</name>
    <name type="synonym">Eumeta japonica</name>
    <dbReference type="NCBI Taxonomy" id="151549"/>
    <lineage>
        <taxon>Eukaryota</taxon>
        <taxon>Metazoa</taxon>
        <taxon>Ecdysozoa</taxon>
        <taxon>Arthropoda</taxon>
        <taxon>Hexapoda</taxon>
        <taxon>Insecta</taxon>
        <taxon>Pterygota</taxon>
        <taxon>Neoptera</taxon>
        <taxon>Endopterygota</taxon>
        <taxon>Lepidoptera</taxon>
        <taxon>Glossata</taxon>
        <taxon>Ditrysia</taxon>
        <taxon>Tineoidea</taxon>
        <taxon>Psychidae</taxon>
        <taxon>Oiketicinae</taxon>
        <taxon>Eumeta</taxon>
    </lineage>
</organism>
<evidence type="ECO:0008006" key="3">
    <source>
        <dbReference type="Google" id="ProtNLM"/>
    </source>
</evidence>
<gene>
    <name evidence="1" type="ORF">EVAR_75354_1</name>
</gene>
<evidence type="ECO:0000313" key="2">
    <source>
        <dbReference type="Proteomes" id="UP000299102"/>
    </source>
</evidence>
<name>A0A4C1YEH8_EUMVA</name>
<keyword evidence="2" id="KW-1185">Reference proteome</keyword>
<comment type="caution">
    <text evidence="1">The sequence shown here is derived from an EMBL/GenBank/DDBJ whole genome shotgun (WGS) entry which is preliminary data.</text>
</comment>
<dbReference type="AlphaFoldDB" id="A0A4C1YEH8"/>
<evidence type="ECO:0000313" key="1">
    <source>
        <dbReference type="EMBL" id="GBP72735.1"/>
    </source>
</evidence>
<dbReference type="Proteomes" id="UP000299102">
    <property type="component" value="Unassembled WGS sequence"/>
</dbReference>
<sequence>MILYYFQCNLIVQQSLAWLRTAFGDEAPCKTTIYNWFAEFKSDRVDLSNRFPDDRLYIAVNNKNIGAARRVIETDRLVTYHEIRASLGIYLITLTEAQKTNRVTWCDAILTSLVADLDVNPDYDRGTVINFDFGVDSEPSILDSKHGRTLEFDSYPGTELTSLLIIAVNNNQLTVQSTKFCRCEISHESVTMA</sequence>
<protein>
    <recommendedName>
        <fullName evidence="3">Mos1 transposase HTH domain-containing protein</fullName>
    </recommendedName>
</protein>
<accession>A0A4C1YEH8</accession>
<dbReference type="OrthoDB" id="10017160at2759"/>
<reference evidence="1 2" key="1">
    <citation type="journal article" date="2019" name="Commun. Biol.">
        <title>The bagworm genome reveals a unique fibroin gene that provides high tensile strength.</title>
        <authorList>
            <person name="Kono N."/>
            <person name="Nakamura H."/>
            <person name="Ohtoshi R."/>
            <person name="Tomita M."/>
            <person name="Numata K."/>
            <person name="Arakawa K."/>
        </authorList>
    </citation>
    <scope>NUCLEOTIDE SEQUENCE [LARGE SCALE GENOMIC DNA]</scope>
</reference>